<evidence type="ECO:0000313" key="2">
    <source>
        <dbReference type="EMBL" id="EGT33734.1"/>
    </source>
</evidence>
<sequence>MYSLLTLFTVFQIIHSQRTRFDDLKLIKSITIQAVPGWRPPPQAGKQTLQNAGSHPQSLISSTETFNKTISHVNLKVAGRFPSQIGSSVNAFTGRIGSEVGKGVGKIGAGVGENPKAIGKAAGSVGYALGGGIGGVADSGLNEGVKLAESVGDTVRQVPGAAKQVIDGFTKGSQRQKRDIQLLYKDFCAIVEISKNISSRQSQLPEYVTQYKTLFSTIDNLLDNASSMCIDVDSSVEIKKALAGANEEVS</sequence>
<name>G0MK58_CAEBE</name>
<dbReference type="EMBL" id="GL379798">
    <property type="protein sequence ID" value="EGT33734.1"/>
    <property type="molecule type" value="Genomic_DNA"/>
</dbReference>
<evidence type="ECO:0000313" key="3">
    <source>
        <dbReference type="Proteomes" id="UP000008068"/>
    </source>
</evidence>
<dbReference type="InParanoid" id="G0MK58"/>
<dbReference type="OMA" id="HSQRTRF"/>
<dbReference type="STRING" id="135651.G0MK58"/>
<feature type="compositionally biased region" description="Polar residues" evidence="1">
    <location>
        <begin position="45"/>
        <end position="58"/>
    </location>
</feature>
<accession>G0MK58</accession>
<dbReference type="AlphaFoldDB" id="G0MK58"/>
<protein>
    <submittedName>
        <fullName evidence="2">Uncharacterized protein</fullName>
    </submittedName>
</protein>
<keyword evidence="3" id="KW-1185">Reference proteome</keyword>
<gene>
    <name evidence="2" type="ORF">CAEBREN_04342</name>
</gene>
<dbReference type="Proteomes" id="UP000008068">
    <property type="component" value="Unassembled WGS sequence"/>
</dbReference>
<dbReference type="HOGENOM" id="CLU_1112157_0_0_1"/>
<proteinExistence type="predicted"/>
<organism evidence="3">
    <name type="scientific">Caenorhabditis brenneri</name>
    <name type="common">Nematode worm</name>
    <dbReference type="NCBI Taxonomy" id="135651"/>
    <lineage>
        <taxon>Eukaryota</taxon>
        <taxon>Metazoa</taxon>
        <taxon>Ecdysozoa</taxon>
        <taxon>Nematoda</taxon>
        <taxon>Chromadorea</taxon>
        <taxon>Rhabditida</taxon>
        <taxon>Rhabditina</taxon>
        <taxon>Rhabditomorpha</taxon>
        <taxon>Rhabditoidea</taxon>
        <taxon>Rhabditidae</taxon>
        <taxon>Peloderinae</taxon>
        <taxon>Caenorhabditis</taxon>
    </lineage>
</organism>
<evidence type="ECO:0000256" key="1">
    <source>
        <dbReference type="SAM" id="MobiDB-lite"/>
    </source>
</evidence>
<reference evidence="3" key="1">
    <citation type="submission" date="2011-07" db="EMBL/GenBank/DDBJ databases">
        <authorList>
            <consortium name="Caenorhabditis brenneri Sequencing and Analysis Consortium"/>
            <person name="Wilson R.K."/>
        </authorList>
    </citation>
    <scope>NUCLEOTIDE SEQUENCE [LARGE SCALE GENOMIC DNA]</scope>
    <source>
        <strain evidence="3">PB2801</strain>
    </source>
</reference>
<feature type="region of interest" description="Disordered" evidence="1">
    <location>
        <begin position="38"/>
        <end position="58"/>
    </location>
</feature>